<sequence>MNFFFMAGIKFVQVNLHHAKGASAVLSRRFKKEGLEVALIQEPWSNKRKILGVLTQNSKLFYDEQQDSPRTAVLVRKTLKCYPITEFIRKDIVAVMVEVPTTRGKTEIAVASAYFPGDVPEAPPPEIASFVQFCKENNKSFIIGCDANAHHTIWGSTDINSRGESLLEYLSSNNIDICNNGDKPTFSNVIRQEVLDLTLCNAAIFDKITNWHVSDEISLSDHKHIIFNWSGGDYSRTAFRNPRRTNWDQYVELLNTHSFTMGEPIDSTQKLESFSQRVNESIINSFNGSCPTIQSSSTRDVPWWNFKLDRLRKFSRKMFNRAKQAGDWTQYRKALTEYNNEIRKSKRKSWMLTCENINSTPVVARLQKTLAKDHSNELGNLKRDDGAFTKTPRETLDLMMETHFRVRF</sequence>
<dbReference type="Proteomes" id="UP000069940">
    <property type="component" value="Unassembled WGS sequence"/>
</dbReference>
<evidence type="ECO:0000313" key="3">
    <source>
        <dbReference type="Proteomes" id="UP000069940"/>
    </source>
</evidence>
<dbReference type="RefSeq" id="XP_062699589.1">
    <property type="nucleotide sequence ID" value="XM_062843605.1"/>
</dbReference>
<dbReference type="InterPro" id="IPR036691">
    <property type="entry name" value="Endo/exonu/phosph_ase_sf"/>
</dbReference>
<dbReference type="EnsemblMetazoa" id="AALFPA23_018440.R27048">
    <property type="protein sequence ID" value="AALFPA23_018440.P27048"/>
    <property type="gene ID" value="AALFPA23_018440"/>
</dbReference>
<protein>
    <recommendedName>
        <fullName evidence="1">Endonuclease/exonuclease/phosphatase domain-containing protein</fullName>
    </recommendedName>
</protein>
<dbReference type="SUPFAM" id="SSF56219">
    <property type="entry name" value="DNase I-like"/>
    <property type="match status" value="1"/>
</dbReference>
<dbReference type="PANTHER" id="PTHR33273">
    <property type="entry name" value="DOMAIN-CONTAINING PROTEIN, PUTATIVE-RELATED"/>
    <property type="match status" value="1"/>
</dbReference>
<accession>A0ABM1ZH48</accession>
<reference evidence="2" key="2">
    <citation type="submission" date="2025-05" db="UniProtKB">
        <authorList>
            <consortium name="EnsemblMetazoa"/>
        </authorList>
    </citation>
    <scope>IDENTIFICATION</scope>
    <source>
        <strain evidence="2">Foshan</strain>
    </source>
</reference>
<dbReference type="InterPro" id="IPR005135">
    <property type="entry name" value="Endo/exonuclease/phosphatase"/>
</dbReference>
<dbReference type="Gene3D" id="3.60.10.10">
    <property type="entry name" value="Endonuclease/exonuclease/phosphatase"/>
    <property type="match status" value="1"/>
</dbReference>
<proteinExistence type="predicted"/>
<evidence type="ECO:0000259" key="1">
    <source>
        <dbReference type="Pfam" id="PF14529"/>
    </source>
</evidence>
<name>A0ABM1ZH48_AEDAL</name>
<dbReference type="Pfam" id="PF14529">
    <property type="entry name" value="Exo_endo_phos_2"/>
    <property type="match status" value="1"/>
</dbReference>
<reference evidence="3" key="1">
    <citation type="journal article" date="2015" name="Proc. Natl. Acad. Sci. U.S.A.">
        <title>Genome sequence of the Asian Tiger mosquito, Aedes albopictus, reveals insights into its biology, genetics, and evolution.</title>
        <authorList>
            <person name="Chen X.G."/>
            <person name="Jiang X."/>
            <person name="Gu J."/>
            <person name="Xu M."/>
            <person name="Wu Y."/>
            <person name="Deng Y."/>
            <person name="Zhang C."/>
            <person name="Bonizzoni M."/>
            <person name="Dermauw W."/>
            <person name="Vontas J."/>
            <person name="Armbruster P."/>
            <person name="Huang X."/>
            <person name="Yang Y."/>
            <person name="Zhang H."/>
            <person name="He W."/>
            <person name="Peng H."/>
            <person name="Liu Y."/>
            <person name="Wu K."/>
            <person name="Chen J."/>
            <person name="Lirakis M."/>
            <person name="Topalis P."/>
            <person name="Van Leeuwen T."/>
            <person name="Hall A.B."/>
            <person name="Jiang X."/>
            <person name="Thorpe C."/>
            <person name="Mueller R.L."/>
            <person name="Sun C."/>
            <person name="Waterhouse R.M."/>
            <person name="Yan G."/>
            <person name="Tu Z.J."/>
            <person name="Fang X."/>
            <person name="James A.A."/>
        </authorList>
    </citation>
    <scope>NUCLEOTIDE SEQUENCE [LARGE SCALE GENOMIC DNA]</scope>
    <source>
        <strain evidence="3">Foshan</strain>
    </source>
</reference>
<organism evidence="2 3">
    <name type="scientific">Aedes albopictus</name>
    <name type="common">Asian tiger mosquito</name>
    <name type="synonym">Stegomyia albopicta</name>
    <dbReference type="NCBI Taxonomy" id="7160"/>
    <lineage>
        <taxon>Eukaryota</taxon>
        <taxon>Metazoa</taxon>
        <taxon>Ecdysozoa</taxon>
        <taxon>Arthropoda</taxon>
        <taxon>Hexapoda</taxon>
        <taxon>Insecta</taxon>
        <taxon>Pterygota</taxon>
        <taxon>Neoptera</taxon>
        <taxon>Endopterygota</taxon>
        <taxon>Diptera</taxon>
        <taxon>Nematocera</taxon>
        <taxon>Culicoidea</taxon>
        <taxon>Culicidae</taxon>
        <taxon>Culicinae</taxon>
        <taxon>Aedini</taxon>
        <taxon>Aedes</taxon>
        <taxon>Stegomyia</taxon>
    </lineage>
</organism>
<keyword evidence="3" id="KW-1185">Reference proteome</keyword>
<evidence type="ECO:0000313" key="2">
    <source>
        <dbReference type="EnsemblMetazoa" id="AALFPA23_018440.P27048"/>
    </source>
</evidence>
<dbReference type="PANTHER" id="PTHR33273:SF4">
    <property type="entry name" value="ENDONUCLEASE_EXONUCLEASE_PHOSPHATASE DOMAIN-CONTAINING PROTEIN"/>
    <property type="match status" value="1"/>
</dbReference>
<feature type="domain" description="Endonuclease/exonuclease/phosphatase" evidence="1">
    <location>
        <begin position="109"/>
        <end position="226"/>
    </location>
</feature>
<dbReference type="CDD" id="cd09077">
    <property type="entry name" value="R1-I-EN"/>
    <property type="match status" value="1"/>
</dbReference>
<dbReference type="GeneID" id="134284620"/>